<keyword evidence="2" id="KW-1133">Transmembrane helix</keyword>
<comment type="caution">
    <text evidence="3">The sequence shown here is derived from an EMBL/GenBank/DDBJ whole genome shotgun (WGS) entry which is preliminary data.</text>
</comment>
<evidence type="ECO:0000256" key="2">
    <source>
        <dbReference type="SAM" id="Phobius"/>
    </source>
</evidence>
<keyword evidence="2" id="KW-0472">Membrane</keyword>
<evidence type="ECO:0000256" key="1">
    <source>
        <dbReference type="SAM" id="Coils"/>
    </source>
</evidence>
<feature type="transmembrane region" description="Helical" evidence="2">
    <location>
        <begin position="21"/>
        <end position="46"/>
    </location>
</feature>
<evidence type="ECO:0000313" key="3">
    <source>
        <dbReference type="EMBL" id="KRO81493.1"/>
    </source>
</evidence>
<dbReference type="AlphaFoldDB" id="A0A0R2T2G1"/>
<evidence type="ECO:0000313" key="4">
    <source>
        <dbReference type="Proteomes" id="UP000051242"/>
    </source>
</evidence>
<name>A0A0R2T2G1_9GAMM</name>
<dbReference type="InterPro" id="IPR046703">
    <property type="entry name" value="DUF6776"/>
</dbReference>
<feature type="coiled-coil region" evidence="1">
    <location>
        <begin position="60"/>
        <end position="122"/>
    </location>
</feature>
<protein>
    <submittedName>
        <fullName evidence="3">Uncharacterized protein</fullName>
    </submittedName>
</protein>
<reference evidence="3 4" key="1">
    <citation type="submission" date="2015-10" db="EMBL/GenBank/DDBJ databases">
        <title>Metagenome-Assembled Genomes uncover a global brackish microbiome.</title>
        <authorList>
            <person name="Hugerth L.W."/>
            <person name="Larsson J."/>
            <person name="Alneberg J."/>
            <person name="Lindh M.V."/>
            <person name="Legrand C."/>
            <person name="Pinhassi J."/>
            <person name="Andersson A.F."/>
        </authorList>
    </citation>
    <scope>NUCLEOTIDE SEQUENCE [LARGE SCALE GENOMIC DNA]</scope>
    <source>
        <strain evidence="3">BACL22 MAG-120619-bin3</strain>
    </source>
</reference>
<dbReference type="Proteomes" id="UP000051242">
    <property type="component" value="Unassembled WGS sequence"/>
</dbReference>
<keyword evidence="1" id="KW-0175">Coiled coil</keyword>
<dbReference type="Pfam" id="PF20567">
    <property type="entry name" value="DUF6776"/>
    <property type="match status" value="1"/>
</dbReference>
<sequence>MPNVVKGSKQERMIVVPHRPIRRLVIGAAIGLCVLVSTVGGAYYGFTRGVDAQSAELMARGELDAMLQAVSAENEELRRRIALAQREGEVDQRAAQEVSGELNALQHRLAELESDVQYYRQVVSEQTGSTGLMISRFDLTPTDKANTKRYKLVLRQQDADGDTYLEGRVNVTLAGRQSGQLKRLALREVSSEQDEDAIRLRFKYFQNVEGEIVVPDGFVPEKIEISAVAEAPVAKRVDQEFEWGK</sequence>
<proteinExistence type="predicted"/>
<keyword evidence="2" id="KW-0812">Transmembrane</keyword>
<organism evidence="3 4">
    <name type="scientific">OM182 bacterium BACL3 MAG-120619-bin3</name>
    <dbReference type="NCBI Taxonomy" id="1655593"/>
    <lineage>
        <taxon>Bacteria</taxon>
        <taxon>Pseudomonadati</taxon>
        <taxon>Pseudomonadota</taxon>
        <taxon>Gammaproteobacteria</taxon>
        <taxon>OMG group</taxon>
        <taxon>OM182 clade</taxon>
    </lineage>
</organism>
<gene>
    <name evidence="3" type="ORF">ABR85_10885</name>
</gene>
<dbReference type="EMBL" id="LICD01000078">
    <property type="protein sequence ID" value="KRO81493.1"/>
    <property type="molecule type" value="Genomic_DNA"/>
</dbReference>
<accession>A0A0R2T2G1</accession>